<keyword evidence="2" id="KW-0732">Signal</keyword>
<sequence length="279" mass="31064">MLKTISQMGSILILLFLVSCNQNTDSDNSNDSQALSSSSEEDTSPFPQYVSPSTAAKADWELLFIGNSHTAQNRLPLLVASLIELGSQTRGEHSTAYAYLDISAMFLDERSTSGRTYKQIKDRGWTHIVLQGQKYSTTGLYTYPTDITEEWINIITEHAATPILFPEHPREGNGEEGLRVHNLHVDIAYRVSACVAPISLAWDLSRERYPEIRLHSDGNHANMNGTLLTAYIFYETITGFSARELPAVETIAVEVATQLKLKTVAAEILYLHPPCLNYP</sequence>
<gene>
    <name evidence="3" type="ORF">FLL45_02245</name>
</gene>
<feature type="chain" id="PRO_5022015384" description="SGNH/GDSL hydrolase family protein" evidence="2">
    <location>
        <begin position="25"/>
        <end position="279"/>
    </location>
</feature>
<dbReference type="InterPro" id="IPR036514">
    <property type="entry name" value="SGNH_hydro_sf"/>
</dbReference>
<protein>
    <recommendedName>
        <fullName evidence="5">SGNH/GDSL hydrolase family protein</fullName>
    </recommendedName>
</protein>
<evidence type="ECO:0000313" key="3">
    <source>
        <dbReference type="EMBL" id="TQV76798.1"/>
    </source>
</evidence>
<dbReference type="Gene3D" id="3.40.50.1110">
    <property type="entry name" value="SGNH hydrolase"/>
    <property type="match status" value="1"/>
</dbReference>
<dbReference type="RefSeq" id="WP_142888158.1">
    <property type="nucleotide sequence ID" value="NZ_VIKR01000001.1"/>
</dbReference>
<feature type="signal peptide" evidence="2">
    <location>
        <begin position="1"/>
        <end position="24"/>
    </location>
</feature>
<dbReference type="EMBL" id="VIKR01000001">
    <property type="protein sequence ID" value="TQV76798.1"/>
    <property type="molecule type" value="Genomic_DNA"/>
</dbReference>
<feature type="region of interest" description="Disordered" evidence="1">
    <location>
        <begin position="27"/>
        <end position="50"/>
    </location>
</feature>
<evidence type="ECO:0000256" key="1">
    <source>
        <dbReference type="SAM" id="MobiDB-lite"/>
    </source>
</evidence>
<comment type="caution">
    <text evidence="3">The sequence shown here is derived from an EMBL/GenBank/DDBJ whole genome shotgun (WGS) entry which is preliminary data.</text>
</comment>
<dbReference type="GO" id="GO:0016788">
    <property type="term" value="F:hydrolase activity, acting on ester bonds"/>
    <property type="evidence" value="ECO:0007669"/>
    <property type="project" value="UniProtKB-ARBA"/>
</dbReference>
<dbReference type="AlphaFoldDB" id="A0A545THW6"/>
<dbReference type="PROSITE" id="PS51257">
    <property type="entry name" value="PROKAR_LIPOPROTEIN"/>
    <property type="match status" value="1"/>
</dbReference>
<evidence type="ECO:0000256" key="2">
    <source>
        <dbReference type="SAM" id="SignalP"/>
    </source>
</evidence>
<feature type="compositionally biased region" description="Low complexity" evidence="1">
    <location>
        <begin position="27"/>
        <end position="38"/>
    </location>
</feature>
<keyword evidence="4" id="KW-1185">Reference proteome</keyword>
<organism evidence="3 4">
    <name type="scientific">Aliikangiella marina</name>
    <dbReference type="NCBI Taxonomy" id="1712262"/>
    <lineage>
        <taxon>Bacteria</taxon>
        <taxon>Pseudomonadati</taxon>
        <taxon>Pseudomonadota</taxon>
        <taxon>Gammaproteobacteria</taxon>
        <taxon>Oceanospirillales</taxon>
        <taxon>Pleioneaceae</taxon>
        <taxon>Aliikangiella</taxon>
    </lineage>
</organism>
<dbReference type="OrthoDB" id="7443339at2"/>
<name>A0A545THW6_9GAMM</name>
<dbReference type="Proteomes" id="UP000317839">
    <property type="component" value="Unassembled WGS sequence"/>
</dbReference>
<evidence type="ECO:0000313" key="4">
    <source>
        <dbReference type="Proteomes" id="UP000317839"/>
    </source>
</evidence>
<proteinExistence type="predicted"/>
<accession>A0A545THW6</accession>
<reference evidence="3 4" key="1">
    <citation type="submission" date="2019-06" db="EMBL/GenBank/DDBJ databases">
        <title>Draft genome of Aliikangiella marina GYP-15.</title>
        <authorList>
            <person name="Wang G."/>
        </authorList>
    </citation>
    <scope>NUCLEOTIDE SEQUENCE [LARGE SCALE GENOMIC DNA]</scope>
    <source>
        <strain evidence="3 4">GYP-15</strain>
    </source>
</reference>
<evidence type="ECO:0008006" key="5">
    <source>
        <dbReference type="Google" id="ProtNLM"/>
    </source>
</evidence>